<reference evidence="2" key="2">
    <citation type="submission" date="2021-03" db="UniProtKB">
        <authorList>
            <consortium name="EnsemblPlants"/>
        </authorList>
    </citation>
    <scope>IDENTIFICATION</scope>
</reference>
<feature type="region of interest" description="Disordered" evidence="1">
    <location>
        <begin position="58"/>
        <end position="91"/>
    </location>
</feature>
<name>A0A803M8A4_CHEQI</name>
<dbReference type="EnsemblPlants" id="AUR62025130-RA">
    <property type="protein sequence ID" value="AUR62025130-RA:cds"/>
    <property type="gene ID" value="AUR62025130"/>
</dbReference>
<accession>A0A803M8A4</accession>
<feature type="region of interest" description="Disordered" evidence="1">
    <location>
        <begin position="192"/>
        <end position="227"/>
    </location>
</feature>
<organism evidence="2 3">
    <name type="scientific">Chenopodium quinoa</name>
    <name type="common">Quinoa</name>
    <dbReference type="NCBI Taxonomy" id="63459"/>
    <lineage>
        <taxon>Eukaryota</taxon>
        <taxon>Viridiplantae</taxon>
        <taxon>Streptophyta</taxon>
        <taxon>Embryophyta</taxon>
        <taxon>Tracheophyta</taxon>
        <taxon>Spermatophyta</taxon>
        <taxon>Magnoliopsida</taxon>
        <taxon>eudicotyledons</taxon>
        <taxon>Gunneridae</taxon>
        <taxon>Pentapetalae</taxon>
        <taxon>Caryophyllales</taxon>
        <taxon>Chenopodiaceae</taxon>
        <taxon>Chenopodioideae</taxon>
        <taxon>Atripliceae</taxon>
        <taxon>Chenopodium</taxon>
    </lineage>
</organism>
<sequence length="227" mass="25084">MKRKAEARQKLAEDLQMEQADHEAEIQRLVSQLDVKDSDLSAMRSKLQGIKTLLAAKMDEKPYGRSPTSVPPLSPYEDSASPPSPSVSNPVRASVTVSAPTLSDATKADHRAKILYAKIWGDFVPYAAITSRLVREWNFMHGEVSSGDKITLNPPALEGPNTTLEEDDLDEAFFNALGIIHHNPDVNFDADMSFSSPSLKPTKSNNSKRRKRDDEDACSPNSIINYD</sequence>
<feature type="compositionally biased region" description="Polar residues" evidence="1">
    <location>
        <begin position="193"/>
        <end position="205"/>
    </location>
</feature>
<feature type="region of interest" description="Disordered" evidence="1">
    <location>
        <begin position="1"/>
        <end position="21"/>
    </location>
</feature>
<dbReference type="Gramene" id="AUR62025130-RA">
    <property type="protein sequence ID" value="AUR62025130-RA:cds"/>
    <property type="gene ID" value="AUR62025130"/>
</dbReference>
<protein>
    <submittedName>
        <fullName evidence="2">Uncharacterized protein</fullName>
    </submittedName>
</protein>
<evidence type="ECO:0000313" key="2">
    <source>
        <dbReference type="EnsemblPlants" id="AUR62025130-RA:cds"/>
    </source>
</evidence>
<dbReference type="AlphaFoldDB" id="A0A803M8A4"/>
<keyword evidence="3" id="KW-1185">Reference proteome</keyword>
<reference evidence="2" key="1">
    <citation type="journal article" date="2017" name="Nature">
        <title>The genome of Chenopodium quinoa.</title>
        <authorList>
            <person name="Jarvis D.E."/>
            <person name="Ho Y.S."/>
            <person name="Lightfoot D.J."/>
            <person name="Schmoeckel S.M."/>
            <person name="Li B."/>
            <person name="Borm T.J.A."/>
            <person name="Ohyanagi H."/>
            <person name="Mineta K."/>
            <person name="Michell C.T."/>
            <person name="Saber N."/>
            <person name="Kharbatia N.M."/>
            <person name="Rupper R.R."/>
            <person name="Sharp A.R."/>
            <person name="Dally N."/>
            <person name="Boughton B.A."/>
            <person name="Woo Y.H."/>
            <person name="Gao G."/>
            <person name="Schijlen E.G.W.M."/>
            <person name="Guo X."/>
            <person name="Momin A.A."/>
            <person name="Negrao S."/>
            <person name="Al-Babili S."/>
            <person name="Gehring C."/>
            <person name="Roessner U."/>
            <person name="Jung C."/>
            <person name="Murphy K."/>
            <person name="Arold S.T."/>
            <person name="Gojobori T."/>
            <person name="van der Linden C.G."/>
            <person name="van Loo E.N."/>
            <person name="Jellen E.N."/>
            <person name="Maughan P.J."/>
            <person name="Tester M."/>
        </authorList>
    </citation>
    <scope>NUCLEOTIDE SEQUENCE [LARGE SCALE GENOMIC DNA]</scope>
    <source>
        <strain evidence="2">cv. PI 614886</strain>
    </source>
</reference>
<proteinExistence type="predicted"/>
<evidence type="ECO:0000313" key="3">
    <source>
        <dbReference type="Proteomes" id="UP000596660"/>
    </source>
</evidence>
<evidence type="ECO:0000256" key="1">
    <source>
        <dbReference type="SAM" id="MobiDB-lite"/>
    </source>
</evidence>
<dbReference type="Proteomes" id="UP000596660">
    <property type="component" value="Unplaced"/>
</dbReference>